<dbReference type="InterPro" id="IPR036188">
    <property type="entry name" value="FAD/NAD-bd_sf"/>
</dbReference>
<evidence type="ECO:0000256" key="3">
    <source>
        <dbReference type="ARBA" id="ARBA00022630"/>
    </source>
</evidence>
<evidence type="ECO:0000256" key="2">
    <source>
        <dbReference type="ARBA" id="ARBA00007801"/>
    </source>
</evidence>
<dbReference type="GeneID" id="18809480"/>
<accession>F8NU75</accession>
<dbReference type="GO" id="GO:0071949">
    <property type="term" value="F:FAD binding"/>
    <property type="evidence" value="ECO:0007669"/>
    <property type="project" value="InterPro"/>
</dbReference>
<dbReference type="Gene3D" id="3.50.50.60">
    <property type="entry name" value="FAD/NAD(P)-binding domain"/>
    <property type="match status" value="1"/>
</dbReference>
<keyword evidence="4" id="KW-0274">FAD</keyword>
<dbReference type="GO" id="GO:0016709">
    <property type="term" value="F:oxidoreductase activity, acting on paired donors, with incorporation or reduction of molecular oxygen, NAD(P)H as one donor, and incorporation of one atom of oxygen"/>
    <property type="evidence" value="ECO:0007669"/>
    <property type="project" value="UniProtKB-ARBA"/>
</dbReference>
<evidence type="ECO:0000313" key="7">
    <source>
        <dbReference type="EMBL" id="EGO25149.1"/>
    </source>
</evidence>
<dbReference type="Pfam" id="PF01494">
    <property type="entry name" value="FAD_binding_3"/>
    <property type="match status" value="1"/>
</dbReference>
<comment type="similarity">
    <text evidence="2">Belongs to the PheA/TfdB FAD monooxygenase family.</text>
</comment>
<dbReference type="PANTHER" id="PTHR43004">
    <property type="entry name" value="TRK SYSTEM POTASSIUM UPTAKE PROTEIN"/>
    <property type="match status" value="1"/>
</dbReference>
<evidence type="ECO:0000256" key="5">
    <source>
        <dbReference type="ARBA" id="ARBA00023002"/>
    </source>
</evidence>
<evidence type="ECO:0000256" key="1">
    <source>
        <dbReference type="ARBA" id="ARBA00001974"/>
    </source>
</evidence>
<dbReference type="EMBL" id="GL945433">
    <property type="protein sequence ID" value="EGO25149.1"/>
    <property type="molecule type" value="Genomic_DNA"/>
</dbReference>
<dbReference type="Gene3D" id="3.30.70.2450">
    <property type="match status" value="1"/>
</dbReference>
<evidence type="ECO:0000259" key="6">
    <source>
        <dbReference type="Pfam" id="PF01494"/>
    </source>
</evidence>
<dbReference type="HOGENOM" id="CLU_009665_20_3_1"/>
<dbReference type="SUPFAM" id="SSF52833">
    <property type="entry name" value="Thioredoxin-like"/>
    <property type="match status" value="1"/>
</dbReference>
<dbReference type="InterPro" id="IPR002938">
    <property type="entry name" value="FAD-bd"/>
</dbReference>
<protein>
    <recommendedName>
        <fullName evidence="6">FAD-binding domain-containing protein</fullName>
    </recommendedName>
</protein>
<comment type="cofactor">
    <cofactor evidence="1">
        <name>FAD</name>
        <dbReference type="ChEBI" id="CHEBI:57692"/>
    </cofactor>
</comment>
<dbReference type="PANTHER" id="PTHR43004:SF19">
    <property type="entry name" value="BINDING MONOOXYGENASE, PUTATIVE (JCVI)-RELATED"/>
    <property type="match status" value="1"/>
</dbReference>
<proteinExistence type="inferred from homology"/>
<keyword evidence="5" id="KW-0560">Oxidoreductase</keyword>
<dbReference type="InterPro" id="IPR036249">
    <property type="entry name" value="Thioredoxin-like_sf"/>
</dbReference>
<dbReference type="KEGG" id="sla:SERLADRAFT_355563"/>
<evidence type="ECO:0000256" key="4">
    <source>
        <dbReference type="ARBA" id="ARBA00022827"/>
    </source>
</evidence>
<dbReference type="SUPFAM" id="SSF51905">
    <property type="entry name" value="FAD/NAD(P)-binding domain"/>
    <property type="match status" value="1"/>
</dbReference>
<dbReference type="Proteomes" id="UP000008064">
    <property type="component" value="Unassembled WGS sequence"/>
</dbReference>
<dbReference type="AlphaFoldDB" id="F8NU75"/>
<dbReference type="InterPro" id="IPR050641">
    <property type="entry name" value="RIFMO-like"/>
</dbReference>
<dbReference type="RefSeq" id="XP_007317271.1">
    <property type="nucleotide sequence ID" value="XM_007317209.1"/>
</dbReference>
<gene>
    <name evidence="7" type="ORF">SERLADRAFT_355563</name>
</gene>
<feature type="domain" description="FAD-binding" evidence="6">
    <location>
        <begin position="7"/>
        <end position="355"/>
    </location>
</feature>
<reference evidence="7" key="1">
    <citation type="submission" date="2011-04" db="EMBL/GenBank/DDBJ databases">
        <title>Evolution of plant cell wall degrading machinery underlies the functional diversity of forest fungi.</title>
        <authorList>
            <consortium name="US DOE Joint Genome Institute (JGI-PGF)"/>
            <person name="Eastwood D.C."/>
            <person name="Floudas D."/>
            <person name="Binder M."/>
            <person name="Majcherczyk A."/>
            <person name="Schneider P."/>
            <person name="Aerts A."/>
            <person name="Asiegbu F.O."/>
            <person name="Baker S.E."/>
            <person name="Barry K."/>
            <person name="Bendiksby M."/>
            <person name="Blumentritt M."/>
            <person name="Coutinho P.M."/>
            <person name="Cullen D."/>
            <person name="Cullen D."/>
            <person name="Gathman A."/>
            <person name="Goodell B."/>
            <person name="Henrissat B."/>
            <person name="Ihrmark K."/>
            <person name="Kauserud H."/>
            <person name="Kohler A."/>
            <person name="LaButti K."/>
            <person name="Lapidus A."/>
            <person name="Lavin J.L."/>
            <person name="Lee Y.-H."/>
            <person name="Lindquist E."/>
            <person name="Lilly W."/>
            <person name="Lucas S."/>
            <person name="Morin E."/>
            <person name="Murat C."/>
            <person name="Oguiza J.A."/>
            <person name="Park J."/>
            <person name="Pisabarro A.G."/>
            <person name="Riley R."/>
            <person name="Rosling A."/>
            <person name="Salamov A."/>
            <person name="Schmidt O."/>
            <person name="Schmutz J."/>
            <person name="Skrede I."/>
            <person name="Stenlid J."/>
            <person name="Wiebenga A."/>
            <person name="Xie X."/>
            <person name="Kues U."/>
            <person name="Hibbett D.S."/>
            <person name="Hoffmeister D."/>
            <person name="Hogberg N."/>
            <person name="Martin F."/>
            <person name="Grigoriev I.V."/>
            <person name="Watkinson S.C."/>
        </authorList>
    </citation>
    <scope>NUCLEOTIDE SEQUENCE</scope>
    <source>
        <strain evidence="7">S7.9</strain>
    </source>
</reference>
<organism>
    <name type="scientific">Serpula lacrymans var. lacrymans (strain S7.9)</name>
    <name type="common">Dry rot fungus</name>
    <dbReference type="NCBI Taxonomy" id="578457"/>
    <lineage>
        <taxon>Eukaryota</taxon>
        <taxon>Fungi</taxon>
        <taxon>Dikarya</taxon>
        <taxon>Basidiomycota</taxon>
        <taxon>Agaricomycotina</taxon>
        <taxon>Agaricomycetes</taxon>
        <taxon>Agaricomycetidae</taxon>
        <taxon>Boletales</taxon>
        <taxon>Coniophorineae</taxon>
        <taxon>Serpulaceae</taxon>
        <taxon>Serpula</taxon>
    </lineage>
</organism>
<dbReference type="OrthoDB" id="2690153at2759"/>
<dbReference type="PRINTS" id="PR00420">
    <property type="entry name" value="RNGMNOXGNASE"/>
</dbReference>
<keyword evidence="3" id="KW-0285">Flavoprotein</keyword>
<name>F8NU75_SERL9</name>
<sequence>MTATDAVPVLIAGAGPSALVAALTLLQNGISIRIIEKEDEHRLGQRGAGLFPRSLELFHFLDVPEVDQTAKPMPFMRTYKPGTVEPLKTFPMSPYQDPTPAFPYFNPCMLGQQTLEGILRAHLEKLSCFVETGTELRSFEQFPDHVVAHVVKKRDGEEIQETIKAKWLIGADGAKGVVRKQLGLTFLGETKDMRLITGDIRLKGLDHEHWHVFGESQTNFIIIRPTEEIDPDGYQFTMSESTVDYPVVKSSADEVYKHIASLVPTNLTFEELIWVSEFRANIRMVNRFGEGRVFVSGDAAHVHSPTGGQGLNSSLTTLQLNLAWKLALVHKGLAPASLLDSYTTERLPVIAEMLDITTALLKKTMARDSNKEEVFERNQRLYMLGVNYRSSPIVLDEVIPPSDVKPIDAYGLIQDGSLQAGDRAPDAPGLVDVNSGRNVRFFDIFRPHLHTILVFTSDAAKAAHIISELRRYEQNVLRSVIVLPAGLSTQADSAADVVLEDKEGYAYKHYLVGDETRVVVVRPDGVAGAIVHGAEGMVRYFDKVFVSQS</sequence>
<dbReference type="Gene3D" id="3.40.30.120">
    <property type="match status" value="1"/>
</dbReference>